<accession>A0A6P2CC52</accession>
<sequence>MNPKGTGASSLFESIDGLGNSGSVALLEQERQTLIAMTAASKTLTVAAKPVTANPSEILAAENSSTSTSTQTTGGTGVTTLAVPADPTAAEQTGKSMLASFGFDTATQWPCLYQLWQRESGWNVYAENPYSGAYGIPQSLPGNKMASSGSDWQTNPATQINWGLGYIKSTYGTPCGAWQNEVNYGYY</sequence>
<dbReference type="EMBL" id="RPFW01000001">
    <property type="protein sequence ID" value="TVZ07511.1"/>
    <property type="molecule type" value="Genomic_DNA"/>
</dbReference>
<dbReference type="AlphaFoldDB" id="A0A6P2CC52"/>
<gene>
    <name evidence="3" type="ORF">EAS64_07615</name>
</gene>
<comment type="caution">
    <text evidence="3">The sequence shown here is derived from an EMBL/GenBank/DDBJ whole genome shotgun (WGS) entry which is preliminary data.</text>
</comment>
<organism evidence="3 4">
    <name type="scientific">Trebonia kvetii</name>
    <dbReference type="NCBI Taxonomy" id="2480626"/>
    <lineage>
        <taxon>Bacteria</taxon>
        <taxon>Bacillati</taxon>
        <taxon>Actinomycetota</taxon>
        <taxon>Actinomycetes</taxon>
        <taxon>Streptosporangiales</taxon>
        <taxon>Treboniaceae</taxon>
        <taxon>Trebonia</taxon>
    </lineage>
</organism>
<dbReference type="InterPro" id="IPR023346">
    <property type="entry name" value="Lysozyme-like_dom_sf"/>
</dbReference>
<dbReference type="Pfam" id="PF01464">
    <property type="entry name" value="SLT"/>
    <property type="match status" value="1"/>
</dbReference>
<dbReference type="OrthoDB" id="9766277at2"/>
<evidence type="ECO:0000256" key="1">
    <source>
        <dbReference type="SAM" id="MobiDB-lite"/>
    </source>
</evidence>
<name>A0A6P2CC52_9ACTN</name>
<dbReference type="InterPro" id="IPR008258">
    <property type="entry name" value="Transglycosylase_SLT_dom_1"/>
</dbReference>
<proteinExistence type="predicted"/>
<dbReference type="Gene3D" id="1.10.530.10">
    <property type="match status" value="1"/>
</dbReference>
<feature type="region of interest" description="Disordered" evidence="1">
    <location>
        <begin position="60"/>
        <end position="79"/>
    </location>
</feature>
<keyword evidence="4" id="KW-1185">Reference proteome</keyword>
<protein>
    <submittedName>
        <fullName evidence="3">Lytic transglycosylase domain-containing protein</fullName>
    </submittedName>
</protein>
<evidence type="ECO:0000313" key="4">
    <source>
        <dbReference type="Proteomes" id="UP000460272"/>
    </source>
</evidence>
<evidence type="ECO:0000313" key="3">
    <source>
        <dbReference type="EMBL" id="TVZ07511.1"/>
    </source>
</evidence>
<dbReference type="Proteomes" id="UP000460272">
    <property type="component" value="Unassembled WGS sequence"/>
</dbReference>
<dbReference type="SUPFAM" id="SSF53955">
    <property type="entry name" value="Lysozyme-like"/>
    <property type="match status" value="1"/>
</dbReference>
<evidence type="ECO:0000259" key="2">
    <source>
        <dbReference type="Pfam" id="PF01464"/>
    </source>
</evidence>
<feature type="compositionally biased region" description="Low complexity" evidence="1">
    <location>
        <begin position="64"/>
        <end position="73"/>
    </location>
</feature>
<feature type="domain" description="Transglycosylase SLT" evidence="2">
    <location>
        <begin position="108"/>
        <end position="176"/>
    </location>
</feature>
<reference evidence="3 4" key="1">
    <citation type="submission" date="2018-11" db="EMBL/GenBank/DDBJ databases">
        <title>Trebonia kvetii gen.nov., sp.nov., a novel acidophilic actinobacterium, and proposal of the new actinobacterial family Treboniaceae fam. nov.</title>
        <authorList>
            <person name="Rapoport D."/>
            <person name="Sagova-Mareckova M."/>
            <person name="Sedlacek I."/>
            <person name="Provaznik J."/>
            <person name="Kralova S."/>
            <person name="Pavlinic D."/>
            <person name="Benes V."/>
            <person name="Kopecky J."/>
        </authorList>
    </citation>
    <scope>NUCLEOTIDE SEQUENCE [LARGE SCALE GENOMIC DNA]</scope>
    <source>
        <strain evidence="3 4">15Tr583</strain>
    </source>
</reference>